<name>A0ABU6MA30_9BACI</name>
<dbReference type="Gene3D" id="2.40.50.660">
    <property type="match status" value="1"/>
</dbReference>
<keyword evidence="3" id="KW-1185">Reference proteome</keyword>
<feature type="transmembrane region" description="Helical" evidence="1">
    <location>
        <begin position="12"/>
        <end position="36"/>
    </location>
</feature>
<keyword evidence="1" id="KW-0812">Transmembrane</keyword>
<accession>A0ABU6MA30</accession>
<sequence length="138" mass="15928">MFDDFGTISHFGPIFIAAIFIIVMIGILVPIIGSIAQWSKNEKAPRLSVLAKVKTMRTEIRRNGDHFDMHTHTDHYVTFEVESGDRIEFSLTGREYGMLAEGDYKTLSFQGTRFYGFDRIRNPLPKEKICNYEKSYSH</sequence>
<keyword evidence="1" id="KW-0472">Membrane</keyword>
<dbReference type="EMBL" id="JARMAB010000001">
    <property type="protein sequence ID" value="MED1201533.1"/>
    <property type="molecule type" value="Genomic_DNA"/>
</dbReference>
<organism evidence="2 3">
    <name type="scientific">Heyndrickxia acidicola</name>
    <dbReference type="NCBI Taxonomy" id="209389"/>
    <lineage>
        <taxon>Bacteria</taxon>
        <taxon>Bacillati</taxon>
        <taxon>Bacillota</taxon>
        <taxon>Bacilli</taxon>
        <taxon>Bacillales</taxon>
        <taxon>Bacillaceae</taxon>
        <taxon>Heyndrickxia</taxon>
    </lineage>
</organism>
<dbReference type="InterPro" id="IPR019635">
    <property type="entry name" value="DUF2500"/>
</dbReference>
<gene>
    <name evidence="2" type="ORF">P4T90_00340</name>
</gene>
<evidence type="ECO:0000256" key="1">
    <source>
        <dbReference type="SAM" id="Phobius"/>
    </source>
</evidence>
<dbReference type="RefSeq" id="WP_066266584.1">
    <property type="nucleotide sequence ID" value="NZ_JARMAB010000001.1"/>
</dbReference>
<protein>
    <submittedName>
        <fullName evidence="2">DUF2500 domain-containing protein</fullName>
    </submittedName>
</protein>
<dbReference type="Pfam" id="PF10694">
    <property type="entry name" value="DUF2500"/>
    <property type="match status" value="1"/>
</dbReference>
<proteinExistence type="predicted"/>
<comment type="caution">
    <text evidence="2">The sequence shown here is derived from an EMBL/GenBank/DDBJ whole genome shotgun (WGS) entry which is preliminary data.</text>
</comment>
<evidence type="ECO:0000313" key="2">
    <source>
        <dbReference type="EMBL" id="MED1201533.1"/>
    </source>
</evidence>
<keyword evidence="1" id="KW-1133">Transmembrane helix</keyword>
<reference evidence="2 3" key="1">
    <citation type="submission" date="2023-03" db="EMBL/GenBank/DDBJ databases">
        <title>Bacillus Genome Sequencing.</title>
        <authorList>
            <person name="Dunlap C."/>
        </authorList>
    </citation>
    <scope>NUCLEOTIDE SEQUENCE [LARGE SCALE GENOMIC DNA]</scope>
    <source>
        <strain evidence="2 3">B-23453</strain>
    </source>
</reference>
<evidence type="ECO:0000313" key="3">
    <source>
        <dbReference type="Proteomes" id="UP001341444"/>
    </source>
</evidence>
<dbReference type="Proteomes" id="UP001341444">
    <property type="component" value="Unassembled WGS sequence"/>
</dbReference>